<dbReference type="EMBL" id="JBHSRS010000018">
    <property type="protein sequence ID" value="MFC6281695.1"/>
    <property type="molecule type" value="Genomic_DNA"/>
</dbReference>
<keyword evidence="2" id="KW-1185">Reference proteome</keyword>
<dbReference type="RefSeq" id="WP_371437305.1">
    <property type="nucleotide sequence ID" value="NZ_JBHSRS010000018.1"/>
</dbReference>
<proteinExistence type="predicted"/>
<evidence type="ECO:0000313" key="1">
    <source>
        <dbReference type="EMBL" id="MFC6281695.1"/>
    </source>
</evidence>
<dbReference type="PANTHER" id="PTHR10426">
    <property type="entry name" value="STRICTOSIDINE SYNTHASE-RELATED"/>
    <property type="match status" value="1"/>
</dbReference>
<name>A0ABW1TWI1_9BURK</name>
<accession>A0ABW1TWI1</accession>
<dbReference type="Gene3D" id="2.120.10.30">
    <property type="entry name" value="TolB, C-terminal domain"/>
    <property type="match status" value="1"/>
</dbReference>
<dbReference type="InterPro" id="IPR011042">
    <property type="entry name" value="6-blade_b-propeller_TolB-like"/>
</dbReference>
<gene>
    <name evidence="1" type="ORF">ACFQND_10670</name>
</gene>
<sequence length="419" mass="45619">MRIKKILLSVLALLLLAFVAWWVRTAPGIPVQVADDQYPLMPPSAAVQKVRSTQDDVALTAKTTPGDLPGYDDVVLQEAQGRAWVTAMDGYLWRVDLASGKQERWVKTPLIPSGTRADPGNPDVLYFCASRLYGVVHPAGEQPGLYKLHIPSRKIEAVALQVPATTEPPAHERVAAEQGAVYLAQAAMTAANSRPIAFCNDLDISADGRRVYFSEPYASADASMGGGAFNEAIARSRNSRLWLIDLDRGARLVAQGFAFMDGVLIEPGANGAKEDTLLVTETTNFRLLRLHLAGAKAGSHEVLQDSLPGLPDGLDRDPQGRLWIGLIKERSAVSTWVHNNNWIKPLLVRLPHSMLPVPTRTGLMAFSPDGRTPLYLSMHDGNTVSDISVVSAGRNALYPARFKVDSRGFVAMPYPETLR</sequence>
<dbReference type="Proteomes" id="UP001596270">
    <property type="component" value="Unassembled WGS sequence"/>
</dbReference>
<dbReference type="SUPFAM" id="SSF63829">
    <property type="entry name" value="Calcium-dependent phosphotriesterase"/>
    <property type="match status" value="1"/>
</dbReference>
<reference evidence="2" key="1">
    <citation type="journal article" date="2019" name="Int. J. Syst. Evol. Microbiol.">
        <title>The Global Catalogue of Microorganisms (GCM) 10K type strain sequencing project: providing services to taxonomists for standard genome sequencing and annotation.</title>
        <authorList>
            <consortium name="The Broad Institute Genomics Platform"/>
            <consortium name="The Broad Institute Genome Sequencing Center for Infectious Disease"/>
            <person name="Wu L."/>
            <person name="Ma J."/>
        </authorList>
    </citation>
    <scope>NUCLEOTIDE SEQUENCE [LARGE SCALE GENOMIC DNA]</scope>
    <source>
        <strain evidence="2">CCUG 39402</strain>
    </source>
</reference>
<dbReference type="PANTHER" id="PTHR10426:SF88">
    <property type="entry name" value="ADIPOCYTE PLASMA MEMBRANE-ASSOCIATED PROTEIN HEMOMUCIN-RELATED"/>
    <property type="match status" value="1"/>
</dbReference>
<evidence type="ECO:0000313" key="2">
    <source>
        <dbReference type="Proteomes" id="UP001596270"/>
    </source>
</evidence>
<protein>
    <submittedName>
        <fullName evidence="1">Uncharacterized protein</fullName>
    </submittedName>
</protein>
<organism evidence="1 2">
    <name type="scientific">Polaromonas aquatica</name>
    <dbReference type="NCBI Taxonomy" id="332657"/>
    <lineage>
        <taxon>Bacteria</taxon>
        <taxon>Pseudomonadati</taxon>
        <taxon>Pseudomonadota</taxon>
        <taxon>Betaproteobacteria</taxon>
        <taxon>Burkholderiales</taxon>
        <taxon>Comamonadaceae</taxon>
        <taxon>Polaromonas</taxon>
    </lineage>
</organism>
<comment type="caution">
    <text evidence="1">The sequence shown here is derived from an EMBL/GenBank/DDBJ whole genome shotgun (WGS) entry which is preliminary data.</text>
</comment>